<evidence type="ECO:0000256" key="1">
    <source>
        <dbReference type="SAM" id="SignalP"/>
    </source>
</evidence>
<dbReference type="AlphaFoldDB" id="A0A8J3FDG8"/>
<keyword evidence="1" id="KW-0732">Signal</keyword>
<reference evidence="2" key="1">
    <citation type="journal article" date="2014" name="Int. J. Syst. Evol. Microbiol.">
        <title>Complete genome sequence of Corynebacterium casei LMG S-19264T (=DSM 44701T), isolated from a smear-ripened cheese.</title>
        <authorList>
            <consortium name="US DOE Joint Genome Institute (JGI-PGF)"/>
            <person name="Walter F."/>
            <person name="Albersmeier A."/>
            <person name="Kalinowski J."/>
            <person name="Ruckert C."/>
        </authorList>
    </citation>
    <scope>NUCLEOTIDE SEQUENCE</scope>
    <source>
        <strain evidence="2">JCM 12862</strain>
    </source>
</reference>
<evidence type="ECO:0000313" key="2">
    <source>
        <dbReference type="EMBL" id="GGK12788.1"/>
    </source>
</evidence>
<organism evidence="2 3">
    <name type="scientific">Yeosuana aromativorans</name>
    <dbReference type="NCBI Taxonomy" id="288019"/>
    <lineage>
        <taxon>Bacteria</taxon>
        <taxon>Pseudomonadati</taxon>
        <taxon>Bacteroidota</taxon>
        <taxon>Flavobacteriia</taxon>
        <taxon>Flavobacteriales</taxon>
        <taxon>Flavobacteriaceae</taxon>
        <taxon>Yeosuana</taxon>
    </lineage>
</organism>
<dbReference type="EMBL" id="BMNR01000001">
    <property type="protein sequence ID" value="GGK12788.1"/>
    <property type="molecule type" value="Genomic_DNA"/>
</dbReference>
<dbReference type="RefSeq" id="WP_188649590.1">
    <property type="nucleotide sequence ID" value="NZ_BMNR01000001.1"/>
</dbReference>
<comment type="caution">
    <text evidence="2">The sequence shown here is derived from an EMBL/GenBank/DDBJ whole genome shotgun (WGS) entry which is preliminary data.</text>
</comment>
<gene>
    <name evidence="2" type="ORF">GCM10007962_03920</name>
</gene>
<accession>A0A8J3FDG8</accession>
<feature type="signal peptide" evidence="1">
    <location>
        <begin position="1"/>
        <end position="25"/>
    </location>
</feature>
<dbReference type="Pfam" id="PF11751">
    <property type="entry name" value="PorP_SprF"/>
    <property type="match status" value="1"/>
</dbReference>
<dbReference type="InterPro" id="IPR019861">
    <property type="entry name" value="PorP/SprF_Bacteroidetes"/>
</dbReference>
<feature type="chain" id="PRO_5035184217" evidence="1">
    <location>
        <begin position="26"/>
        <end position="318"/>
    </location>
</feature>
<dbReference type="Proteomes" id="UP000612329">
    <property type="component" value="Unassembled WGS sequence"/>
</dbReference>
<protein>
    <submittedName>
        <fullName evidence="2">Membrane protein</fullName>
    </submittedName>
</protein>
<sequence>MKTLNIYHKIAALLSLTLVSLQGFAQQDPQFTQYMYNMSVINPAYATADQGILNLGGLYRSQWVGVEGAPKTGTFFAHTPVNEKIELGISFTNDNIGDIVKENNMYADFAYVLPVGLESKLSLGLKAGFTFFDANFDGFNLQSGDRSTDFAFNENISKAFPNLGIGAFYFSDHYYVGLSAPNMLSTKHLEDENGIKATGVQNIHYFLTGGYVFDINEDLKLKPAFMAKAVKGAPMALDITANVLIHEKLEAGLGYRLGDALSALVNFRVTPDLRIGYAYDYTTSNLSSYSSGSHEIFILFNVDLFGFKGGYDRSPRFF</sequence>
<proteinExistence type="predicted"/>
<reference evidence="2" key="2">
    <citation type="submission" date="2020-09" db="EMBL/GenBank/DDBJ databases">
        <authorList>
            <person name="Sun Q."/>
            <person name="Ohkuma M."/>
        </authorList>
    </citation>
    <scope>NUCLEOTIDE SEQUENCE</scope>
    <source>
        <strain evidence="2">JCM 12862</strain>
    </source>
</reference>
<dbReference type="NCBIfam" id="TIGR03519">
    <property type="entry name" value="T9SS_PorP_fam"/>
    <property type="match status" value="1"/>
</dbReference>
<evidence type="ECO:0000313" key="3">
    <source>
        <dbReference type="Proteomes" id="UP000612329"/>
    </source>
</evidence>
<keyword evidence="3" id="KW-1185">Reference proteome</keyword>
<name>A0A8J3FDG8_9FLAO</name>